<reference evidence="1" key="1">
    <citation type="journal article" date="2019" name="bioRxiv">
        <title>The Genome of the Zebra Mussel, Dreissena polymorpha: A Resource for Invasive Species Research.</title>
        <authorList>
            <person name="McCartney M.A."/>
            <person name="Auch B."/>
            <person name="Kono T."/>
            <person name="Mallez S."/>
            <person name="Zhang Y."/>
            <person name="Obille A."/>
            <person name="Becker A."/>
            <person name="Abrahante J.E."/>
            <person name="Garbe J."/>
            <person name="Badalamenti J.P."/>
            <person name="Herman A."/>
            <person name="Mangelson H."/>
            <person name="Liachko I."/>
            <person name="Sullivan S."/>
            <person name="Sone E.D."/>
            <person name="Koren S."/>
            <person name="Silverstein K.A.T."/>
            <person name="Beckman K.B."/>
            <person name="Gohl D.M."/>
        </authorList>
    </citation>
    <scope>NUCLEOTIDE SEQUENCE</scope>
    <source>
        <strain evidence="1">Duluth1</strain>
        <tissue evidence="1">Whole animal</tissue>
    </source>
</reference>
<keyword evidence="2" id="KW-1185">Reference proteome</keyword>
<evidence type="ECO:0000313" key="2">
    <source>
        <dbReference type="Proteomes" id="UP000828390"/>
    </source>
</evidence>
<comment type="caution">
    <text evidence="1">The sequence shown here is derived from an EMBL/GenBank/DDBJ whole genome shotgun (WGS) entry which is preliminary data.</text>
</comment>
<name>A0A9D4RD12_DREPO</name>
<gene>
    <name evidence="1" type="ORF">DPMN_025969</name>
</gene>
<dbReference type="AlphaFoldDB" id="A0A9D4RD12"/>
<sequence>MYCHEILHPMGTADLLLIKFRSPSLAWYAECLFTPSLHDSSFYPLAIRASGLVKTSSPSAKLLAQSKFVKIYTLLKGFIFQ</sequence>
<protein>
    <submittedName>
        <fullName evidence="1">Uncharacterized protein</fullName>
    </submittedName>
</protein>
<dbReference type="EMBL" id="JAIWYP010000002">
    <property type="protein sequence ID" value="KAH3862993.1"/>
    <property type="molecule type" value="Genomic_DNA"/>
</dbReference>
<accession>A0A9D4RD12</accession>
<dbReference type="Proteomes" id="UP000828390">
    <property type="component" value="Unassembled WGS sequence"/>
</dbReference>
<reference evidence="1" key="2">
    <citation type="submission" date="2020-11" db="EMBL/GenBank/DDBJ databases">
        <authorList>
            <person name="McCartney M.A."/>
            <person name="Auch B."/>
            <person name="Kono T."/>
            <person name="Mallez S."/>
            <person name="Becker A."/>
            <person name="Gohl D.M."/>
            <person name="Silverstein K.A.T."/>
            <person name="Koren S."/>
            <person name="Bechman K.B."/>
            <person name="Herman A."/>
            <person name="Abrahante J.E."/>
            <person name="Garbe J."/>
        </authorList>
    </citation>
    <scope>NUCLEOTIDE SEQUENCE</scope>
    <source>
        <strain evidence="1">Duluth1</strain>
        <tissue evidence="1">Whole animal</tissue>
    </source>
</reference>
<organism evidence="1 2">
    <name type="scientific">Dreissena polymorpha</name>
    <name type="common">Zebra mussel</name>
    <name type="synonym">Mytilus polymorpha</name>
    <dbReference type="NCBI Taxonomy" id="45954"/>
    <lineage>
        <taxon>Eukaryota</taxon>
        <taxon>Metazoa</taxon>
        <taxon>Spiralia</taxon>
        <taxon>Lophotrochozoa</taxon>
        <taxon>Mollusca</taxon>
        <taxon>Bivalvia</taxon>
        <taxon>Autobranchia</taxon>
        <taxon>Heteroconchia</taxon>
        <taxon>Euheterodonta</taxon>
        <taxon>Imparidentia</taxon>
        <taxon>Neoheterodontei</taxon>
        <taxon>Myida</taxon>
        <taxon>Dreissenoidea</taxon>
        <taxon>Dreissenidae</taxon>
        <taxon>Dreissena</taxon>
    </lineage>
</organism>
<evidence type="ECO:0000313" key="1">
    <source>
        <dbReference type="EMBL" id="KAH3862993.1"/>
    </source>
</evidence>
<proteinExistence type="predicted"/>